<evidence type="ECO:0000313" key="1">
    <source>
        <dbReference type="EMBL" id="KAJ3477452.1"/>
    </source>
</evidence>
<reference evidence="1" key="1">
    <citation type="submission" date="2022-07" db="EMBL/GenBank/DDBJ databases">
        <title>Genome Sequence of Physisporinus lineatus.</title>
        <authorList>
            <person name="Buettner E."/>
        </authorList>
    </citation>
    <scope>NUCLEOTIDE SEQUENCE</scope>
    <source>
        <strain evidence="1">VT162</strain>
    </source>
</reference>
<dbReference type="AlphaFoldDB" id="A0AAD5UTM0"/>
<comment type="caution">
    <text evidence="1">The sequence shown here is derived from an EMBL/GenBank/DDBJ whole genome shotgun (WGS) entry which is preliminary data.</text>
</comment>
<dbReference type="SUPFAM" id="SSF56112">
    <property type="entry name" value="Protein kinase-like (PK-like)"/>
    <property type="match status" value="1"/>
</dbReference>
<dbReference type="Gene3D" id="1.10.510.10">
    <property type="entry name" value="Transferase(Phosphotransferase) domain 1"/>
    <property type="match status" value="1"/>
</dbReference>
<dbReference type="InterPro" id="IPR011009">
    <property type="entry name" value="Kinase-like_dom_sf"/>
</dbReference>
<protein>
    <recommendedName>
        <fullName evidence="3">Protein kinase domain-containing protein</fullName>
    </recommendedName>
</protein>
<evidence type="ECO:0008006" key="3">
    <source>
        <dbReference type="Google" id="ProtNLM"/>
    </source>
</evidence>
<gene>
    <name evidence="1" type="ORF">NLI96_g10457</name>
</gene>
<organism evidence="1 2">
    <name type="scientific">Meripilus lineatus</name>
    <dbReference type="NCBI Taxonomy" id="2056292"/>
    <lineage>
        <taxon>Eukaryota</taxon>
        <taxon>Fungi</taxon>
        <taxon>Dikarya</taxon>
        <taxon>Basidiomycota</taxon>
        <taxon>Agaricomycotina</taxon>
        <taxon>Agaricomycetes</taxon>
        <taxon>Polyporales</taxon>
        <taxon>Meripilaceae</taxon>
        <taxon>Meripilus</taxon>
    </lineage>
</organism>
<proteinExistence type="predicted"/>
<dbReference type="Proteomes" id="UP001212997">
    <property type="component" value="Unassembled WGS sequence"/>
</dbReference>
<sequence>MYPPPHSKEDSLKSALDELYKTYDTQCGTLAPHEVFWRDRYDLFFSHGYQLRPRLRPGWVPSWTIDRKLPFLCEDSVRIVVQSTPNLLHRGLIDRLQVVKQQIVDAVNISDGEQVMLKRVKTESAELRIALYFSLPELREDPRNHCVPVLDHFQDVEDESITFMVMPLLRNFDDPKFGTVNELLDFGDQIFEGLRFLHEHGIAHRYGFMRASIRPSLTTCYPGIAQIGTS</sequence>
<evidence type="ECO:0000313" key="2">
    <source>
        <dbReference type="Proteomes" id="UP001212997"/>
    </source>
</evidence>
<name>A0AAD5UTM0_9APHY</name>
<accession>A0AAD5UTM0</accession>
<keyword evidence="2" id="KW-1185">Reference proteome</keyword>
<dbReference type="EMBL" id="JANAWD010000593">
    <property type="protein sequence ID" value="KAJ3477452.1"/>
    <property type="molecule type" value="Genomic_DNA"/>
</dbReference>